<dbReference type="EMBL" id="JAPEVG010000521">
    <property type="protein sequence ID" value="KAJ8461824.1"/>
    <property type="molecule type" value="Genomic_DNA"/>
</dbReference>
<dbReference type="AlphaFoldDB" id="A0AAD7X7Z8"/>
<name>A0AAD7X7Z8_9APHY</name>
<feature type="signal peptide" evidence="2">
    <location>
        <begin position="1"/>
        <end position="19"/>
    </location>
</feature>
<gene>
    <name evidence="3" type="ORF">ONZ51_g11292</name>
</gene>
<evidence type="ECO:0000313" key="3">
    <source>
        <dbReference type="EMBL" id="KAJ8461824.1"/>
    </source>
</evidence>
<keyword evidence="2" id="KW-0732">Signal</keyword>
<keyword evidence="1" id="KW-0812">Transmembrane</keyword>
<reference evidence="3" key="1">
    <citation type="submission" date="2022-11" db="EMBL/GenBank/DDBJ databases">
        <title>Genome Sequence of Cubamyces cubensis.</title>
        <authorList>
            <person name="Buettner E."/>
        </authorList>
    </citation>
    <scope>NUCLEOTIDE SEQUENCE</scope>
    <source>
        <strain evidence="3">MPL-01</strain>
    </source>
</reference>
<accession>A0AAD7X7Z8</accession>
<protein>
    <submittedName>
        <fullName evidence="3">Uncharacterized protein</fullName>
    </submittedName>
</protein>
<dbReference type="Proteomes" id="UP001215151">
    <property type="component" value="Unassembled WGS sequence"/>
</dbReference>
<evidence type="ECO:0000313" key="4">
    <source>
        <dbReference type="Proteomes" id="UP001215151"/>
    </source>
</evidence>
<keyword evidence="4" id="KW-1185">Reference proteome</keyword>
<feature type="chain" id="PRO_5041950376" evidence="2">
    <location>
        <begin position="20"/>
        <end position="130"/>
    </location>
</feature>
<organism evidence="3 4">
    <name type="scientific">Trametes cubensis</name>
    <dbReference type="NCBI Taxonomy" id="1111947"/>
    <lineage>
        <taxon>Eukaryota</taxon>
        <taxon>Fungi</taxon>
        <taxon>Dikarya</taxon>
        <taxon>Basidiomycota</taxon>
        <taxon>Agaricomycotina</taxon>
        <taxon>Agaricomycetes</taxon>
        <taxon>Polyporales</taxon>
        <taxon>Polyporaceae</taxon>
        <taxon>Trametes</taxon>
    </lineage>
</organism>
<proteinExistence type="predicted"/>
<keyword evidence="1" id="KW-0472">Membrane</keyword>
<feature type="transmembrane region" description="Helical" evidence="1">
    <location>
        <begin position="35"/>
        <end position="58"/>
    </location>
</feature>
<sequence length="130" mass="13184">MFALHVALITLSFSLSASAQYRSSGSRARRIAGGAIAGIVIGCIAFLILLCICCALCFRRRRRLGGGGFGRPFGRVGPASQEAGYAPGPGTQGGWNASARPAYGGQVGAPLSGGFAPPPGPPPAAYTRGY</sequence>
<evidence type="ECO:0000256" key="1">
    <source>
        <dbReference type="SAM" id="Phobius"/>
    </source>
</evidence>
<comment type="caution">
    <text evidence="3">The sequence shown here is derived from an EMBL/GenBank/DDBJ whole genome shotgun (WGS) entry which is preliminary data.</text>
</comment>
<evidence type="ECO:0000256" key="2">
    <source>
        <dbReference type="SAM" id="SignalP"/>
    </source>
</evidence>
<keyword evidence="1" id="KW-1133">Transmembrane helix</keyword>